<proteinExistence type="predicted"/>
<dbReference type="InterPro" id="IPR017850">
    <property type="entry name" value="Alkaline_phosphatase_core_sf"/>
</dbReference>
<dbReference type="Pfam" id="PF01663">
    <property type="entry name" value="Phosphodiest"/>
    <property type="match status" value="1"/>
</dbReference>
<sequence length="300" mass="32086">MSEHPRHVLFVGIDGVRWDVLQSVATPSLDRVADVGFATPLQIHATGRSISGPSWATMFTGTLTGSHQIHDNDFTRARLAEHPDVISTAVRHREGLQSWAGADWLPLVTEESGGPLLALGGYGSDRNRSPDATPADWYEGDKQVTDRAVAALSSYDSATGSITFVYLHAVDVAGHKLGVGDGYREAIIESDRRLGAVLDAVEARPTRADEDWLVIVATDHGHRDEGGHGDDSVEERTAWIAACGTDIPTDADHLMVEQADVAGHILHVLQVPPVSDAFVGVPFGTRTAPITSEGRPSAAR</sequence>
<protein>
    <submittedName>
        <fullName evidence="1">Alkaline phosphatase family protein</fullName>
    </submittedName>
</protein>
<dbReference type="Gene3D" id="3.40.720.10">
    <property type="entry name" value="Alkaline Phosphatase, subunit A"/>
    <property type="match status" value="1"/>
</dbReference>
<dbReference type="PANTHER" id="PTHR10151:SF120">
    <property type="entry name" value="BIS(5'-ADENOSYL)-TRIPHOSPHATASE"/>
    <property type="match status" value="1"/>
</dbReference>
<comment type="caution">
    <text evidence="1">The sequence shown here is derived from an EMBL/GenBank/DDBJ whole genome shotgun (WGS) entry which is preliminary data.</text>
</comment>
<gene>
    <name evidence="1" type="ORF">IAA98_08730</name>
</gene>
<dbReference type="InterPro" id="IPR002591">
    <property type="entry name" value="Phosphodiest/P_Trfase"/>
</dbReference>
<organism evidence="1 2">
    <name type="scientific">Candidatus Avipropionibacterium avicola</name>
    <dbReference type="NCBI Taxonomy" id="2840701"/>
    <lineage>
        <taxon>Bacteria</taxon>
        <taxon>Bacillati</taxon>
        <taxon>Actinomycetota</taxon>
        <taxon>Actinomycetes</taxon>
        <taxon>Propionibacteriales</taxon>
        <taxon>Propionibacteriaceae</taxon>
        <taxon>Propionibacteriaceae incertae sedis</taxon>
        <taxon>Candidatus Avipropionibacterium</taxon>
    </lineage>
</organism>
<reference evidence="1" key="1">
    <citation type="submission" date="2020-10" db="EMBL/GenBank/DDBJ databases">
        <authorList>
            <person name="Gilroy R."/>
        </authorList>
    </citation>
    <scope>NUCLEOTIDE SEQUENCE</scope>
    <source>
        <strain evidence="1">ChiGjej1B1-24693</strain>
    </source>
</reference>
<dbReference type="AlphaFoldDB" id="A0A9D1H062"/>
<dbReference type="GO" id="GO:0016787">
    <property type="term" value="F:hydrolase activity"/>
    <property type="evidence" value="ECO:0007669"/>
    <property type="project" value="UniProtKB-ARBA"/>
</dbReference>
<evidence type="ECO:0000313" key="2">
    <source>
        <dbReference type="Proteomes" id="UP000886842"/>
    </source>
</evidence>
<accession>A0A9D1H062</accession>
<dbReference type="Proteomes" id="UP000886842">
    <property type="component" value="Unassembled WGS sequence"/>
</dbReference>
<name>A0A9D1H062_9ACTN</name>
<reference evidence="1" key="2">
    <citation type="journal article" date="2021" name="PeerJ">
        <title>Extensive microbial diversity within the chicken gut microbiome revealed by metagenomics and culture.</title>
        <authorList>
            <person name="Gilroy R."/>
            <person name="Ravi A."/>
            <person name="Getino M."/>
            <person name="Pursley I."/>
            <person name="Horton D.L."/>
            <person name="Alikhan N.F."/>
            <person name="Baker D."/>
            <person name="Gharbi K."/>
            <person name="Hall N."/>
            <person name="Watson M."/>
            <person name="Adriaenssens E.M."/>
            <person name="Foster-Nyarko E."/>
            <person name="Jarju S."/>
            <person name="Secka A."/>
            <person name="Antonio M."/>
            <person name="Oren A."/>
            <person name="Chaudhuri R.R."/>
            <person name="La Ragione R."/>
            <person name="Hildebrand F."/>
            <person name="Pallen M.J."/>
        </authorList>
    </citation>
    <scope>NUCLEOTIDE SEQUENCE</scope>
    <source>
        <strain evidence="1">ChiGjej1B1-24693</strain>
    </source>
</reference>
<dbReference type="PANTHER" id="PTHR10151">
    <property type="entry name" value="ECTONUCLEOTIDE PYROPHOSPHATASE/PHOSPHODIESTERASE"/>
    <property type="match status" value="1"/>
</dbReference>
<dbReference type="SUPFAM" id="SSF53649">
    <property type="entry name" value="Alkaline phosphatase-like"/>
    <property type="match status" value="1"/>
</dbReference>
<evidence type="ECO:0000313" key="1">
    <source>
        <dbReference type="EMBL" id="HIT75655.1"/>
    </source>
</evidence>
<dbReference type="EMBL" id="DVLP01000262">
    <property type="protein sequence ID" value="HIT75655.1"/>
    <property type="molecule type" value="Genomic_DNA"/>
</dbReference>